<protein>
    <recommendedName>
        <fullName evidence="3">YebG protein</fullName>
    </recommendedName>
</protein>
<sequence>MAVVAKWMCDRDNAMFDNKKDADAYDKMLELAENLTELLQKHIPSANEKEAEDFGILLARNKELLVQACKGKVEALEEVSAEPSNVTTLAANG</sequence>
<comment type="caution">
    <text evidence="1">The sequence shown here is derived from an EMBL/GenBank/DDBJ whole genome shotgun (WGS) entry which is preliminary data.</text>
</comment>
<proteinExistence type="predicted"/>
<keyword evidence="2" id="KW-1185">Reference proteome</keyword>
<accession>A0A7W4Z6W6</accession>
<dbReference type="Gene3D" id="1.10.10.710">
    <property type="entry name" value="PSPTO_1197 like"/>
    <property type="match status" value="1"/>
</dbReference>
<dbReference type="AlphaFoldDB" id="A0A7W4Z6W6"/>
<evidence type="ECO:0008006" key="3">
    <source>
        <dbReference type="Google" id="ProtNLM"/>
    </source>
</evidence>
<dbReference type="EMBL" id="JACHWY010000003">
    <property type="protein sequence ID" value="MBB3048662.1"/>
    <property type="molecule type" value="Genomic_DNA"/>
</dbReference>
<evidence type="ECO:0000313" key="2">
    <source>
        <dbReference type="Proteomes" id="UP000537130"/>
    </source>
</evidence>
<dbReference type="Proteomes" id="UP000537130">
    <property type="component" value="Unassembled WGS sequence"/>
</dbReference>
<dbReference type="Pfam" id="PF07130">
    <property type="entry name" value="YebG"/>
    <property type="match status" value="1"/>
</dbReference>
<gene>
    <name evidence="1" type="ORF">FHR99_002936</name>
</gene>
<evidence type="ECO:0000313" key="1">
    <source>
        <dbReference type="EMBL" id="MBB3048662.1"/>
    </source>
</evidence>
<dbReference type="InterPro" id="IPR009813">
    <property type="entry name" value="Uncharacterised_YebG"/>
</dbReference>
<organism evidence="1 2">
    <name type="scientific">Litorivivens lipolytica</name>
    <dbReference type="NCBI Taxonomy" id="1524264"/>
    <lineage>
        <taxon>Bacteria</taxon>
        <taxon>Pseudomonadati</taxon>
        <taxon>Pseudomonadota</taxon>
        <taxon>Gammaproteobacteria</taxon>
        <taxon>Litorivivens</taxon>
    </lineage>
</organism>
<dbReference type="InterPro" id="IPR038627">
    <property type="entry name" value="YebG-like_sf"/>
</dbReference>
<reference evidence="1 2" key="1">
    <citation type="submission" date="2020-08" db="EMBL/GenBank/DDBJ databases">
        <title>Genomic Encyclopedia of Type Strains, Phase III (KMG-III): the genomes of soil and plant-associated and newly described type strains.</title>
        <authorList>
            <person name="Whitman W."/>
        </authorList>
    </citation>
    <scope>NUCLEOTIDE SEQUENCE [LARGE SCALE GENOMIC DNA]</scope>
    <source>
        <strain evidence="1 2">CECT 8654</strain>
    </source>
</reference>
<dbReference type="RefSeq" id="WP_183411432.1">
    <property type="nucleotide sequence ID" value="NZ_JACHWY010000003.1"/>
</dbReference>
<name>A0A7W4Z6W6_9GAMM</name>